<dbReference type="OrthoDB" id="1445418at2"/>
<reference evidence="1 2" key="1">
    <citation type="submission" date="2019-03" db="EMBL/GenBank/DDBJ databases">
        <title>Flavobacterium AR-3-4 sp. nov. isolated from arctic soil.</title>
        <authorList>
            <person name="Chaudhary D.K."/>
        </authorList>
    </citation>
    <scope>NUCLEOTIDE SEQUENCE [LARGE SCALE GENOMIC DNA]</scope>
    <source>
        <strain evidence="1 2">AR-3-4</strain>
    </source>
</reference>
<dbReference type="RefSeq" id="WP_132005040.1">
    <property type="nucleotide sequence ID" value="NZ_SMFK01000005.1"/>
</dbReference>
<accession>A0A4R5CAM1</accession>
<evidence type="ECO:0000313" key="2">
    <source>
        <dbReference type="Proteomes" id="UP000295479"/>
    </source>
</evidence>
<dbReference type="AlphaFoldDB" id="A0A4R5CAM1"/>
<name>A0A4R5CAM1_9FLAO</name>
<dbReference type="EMBL" id="SMFK01000005">
    <property type="protein sequence ID" value="TDD96968.1"/>
    <property type="molecule type" value="Genomic_DNA"/>
</dbReference>
<comment type="caution">
    <text evidence="1">The sequence shown here is derived from an EMBL/GenBank/DDBJ whole genome shotgun (WGS) entry which is preliminary data.</text>
</comment>
<dbReference type="Proteomes" id="UP000295479">
    <property type="component" value="Unassembled WGS sequence"/>
</dbReference>
<organism evidence="1 2">
    <name type="scientific">Flavobacterium cellulosilyticum</name>
    <dbReference type="NCBI Taxonomy" id="2541731"/>
    <lineage>
        <taxon>Bacteria</taxon>
        <taxon>Pseudomonadati</taxon>
        <taxon>Bacteroidota</taxon>
        <taxon>Flavobacteriia</taxon>
        <taxon>Flavobacteriales</taxon>
        <taxon>Flavobacteriaceae</taxon>
        <taxon>Flavobacterium</taxon>
    </lineage>
</organism>
<evidence type="ECO:0000313" key="1">
    <source>
        <dbReference type="EMBL" id="TDD96968.1"/>
    </source>
</evidence>
<proteinExistence type="predicted"/>
<gene>
    <name evidence="1" type="ORF">E0F76_10020</name>
</gene>
<sequence>MNTFETKTGFSIELIENRLILRGEYNNLPLYESIGGIITAIALVSNPAVEINSIADEDNKILCGVVMSPNLNIFRDIGRKGKENCYWYFSAHTIEKLQNSFKGEIKIGH</sequence>
<keyword evidence="2" id="KW-1185">Reference proteome</keyword>
<protein>
    <submittedName>
        <fullName evidence="1">Uncharacterized protein</fullName>
    </submittedName>
</protein>